<protein>
    <submittedName>
        <fullName evidence="6">Glycosyltransferase</fullName>
    </submittedName>
</protein>
<accession>A0A4Z0H9X2</accession>
<dbReference type="Gene3D" id="3.40.50.2000">
    <property type="entry name" value="Glycogen Phosphorylase B"/>
    <property type="match status" value="2"/>
</dbReference>
<reference evidence="6 7" key="1">
    <citation type="submission" date="2019-03" db="EMBL/GenBank/DDBJ databases">
        <authorList>
            <person name="Gonzalez-Pimentel J.L."/>
        </authorList>
    </citation>
    <scope>NUCLEOTIDE SEQUENCE [LARGE SCALE GENOMIC DNA]</scope>
    <source>
        <strain evidence="6 7">JCM 31289</strain>
    </source>
</reference>
<feature type="compositionally biased region" description="Basic residues" evidence="3">
    <location>
        <begin position="25"/>
        <end position="55"/>
    </location>
</feature>
<evidence type="ECO:0000313" key="6">
    <source>
        <dbReference type="EMBL" id="TGB07332.1"/>
    </source>
</evidence>
<proteinExistence type="predicted"/>
<dbReference type="Pfam" id="PF00534">
    <property type="entry name" value="Glycos_transf_1"/>
    <property type="match status" value="1"/>
</dbReference>
<keyword evidence="7" id="KW-1185">Reference proteome</keyword>
<evidence type="ECO:0000259" key="4">
    <source>
        <dbReference type="Pfam" id="PF00534"/>
    </source>
</evidence>
<dbReference type="Proteomes" id="UP000297948">
    <property type="component" value="Unassembled WGS sequence"/>
</dbReference>
<gene>
    <name evidence="6" type="ORF">E4099_17165</name>
</gene>
<feature type="domain" description="Glycosyl transferase family 1" evidence="4">
    <location>
        <begin position="282"/>
        <end position="438"/>
    </location>
</feature>
<evidence type="ECO:0000256" key="1">
    <source>
        <dbReference type="ARBA" id="ARBA00022676"/>
    </source>
</evidence>
<organism evidence="6 7">
    <name type="scientific">Streptomyces palmae</name>
    <dbReference type="NCBI Taxonomy" id="1701085"/>
    <lineage>
        <taxon>Bacteria</taxon>
        <taxon>Bacillati</taxon>
        <taxon>Actinomycetota</taxon>
        <taxon>Actinomycetes</taxon>
        <taxon>Kitasatosporales</taxon>
        <taxon>Streptomycetaceae</taxon>
        <taxon>Streptomyces</taxon>
    </lineage>
</organism>
<dbReference type="AlphaFoldDB" id="A0A4Z0H9X2"/>
<feature type="region of interest" description="Disordered" evidence="3">
    <location>
        <begin position="1"/>
        <end position="122"/>
    </location>
</feature>
<dbReference type="PANTHER" id="PTHR45947:SF3">
    <property type="entry name" value="SULFOQUINOVOSYL TRANSFERASE SQD2"/>
    <property type="match status" value="1"/>
</dbReference>
<dbReference type="CDD" id="cd03801">
    <property type="entry name" value="GT4_PimA-like"/>
    <property type="match status" value="1"/>
</dbReference>
<dbReference type="GO" id="GO:0016758">
    <property type="term" value="F:hexosyltransferase activity"/>
    <property type="evidence" value="ECO:0007669"/>
    <property type="project" value="TreeGrafter"/>
</dbReference>
<dbReference type="SUPFAM" id="SSF53756">
    <property type="entry name" value="UDP-Glycosyltransferase/glycogen phosphorylase"/>
    <property type="match status" value="1"/>
</dbReference>
<evidence type="ECO:0000259" key="5">
    <source>
        <dbReference type="Pfam" id="PF13579"/>
    </source>
</evidence>
<dbReference type="Pfam" id="PF13579">
    <property type="entry name" value="Glyco_trans_4_4"/>
    <property type="match status" value="1"/>
</dbReference>
<feature type="compositionally biased region" description="Basic residues" evidence="3">
    <location>
        <begin position="65"/>
        <end position="83"/>
    </location>
</feature>
<dbReference type="PANTHER" id="PTHR45947">
    <property type="entry name" value="SULFOQUINOVOSYL TRANSFERASE SQD2"/>
    <property type="match status" value="1"/>
</dbReference>
<sequence>MVGGGLEDWHPDAQGASGRTECHRHALRRTPWHSRTAWRARRTPVPRAAVHHHPTARFAVPARPTGHRRSAPHAGRAAHHPHRGSAAAPDVPPRSLARVSSTPVPSPPHAVQVLSGTGSSSGAHVRSLTAGLVAHGLRVTVCAPRAAEYGHRFTAAGARFTPVDALTGAGGVAAVRAAGTGAGLVHAHGLRAGMLAALALRGRRTPLVVTWHTRPSGQTADRRTVRLMEHTVARSAAVVLGASSDLVDRARQRGARDARLAPVALPPLPTPAGDDCGRGKFRAELGVVDRPLLLTAGRLVAERGYESLLDACRELRGLDPPPLLAVAGEGPARDVLQRRIDAEGLPVRLLGHREDLPELLAASDLALLCSPWEARPALAQWALHAGVPLVATAVGGVPDLVGEGAELVPYGDPYTLARTVRELLADPVRRTGLAAAGRAQAAGWPGEEDMVAHVLGVYDELTDGFGNGRHLGG</sequence>
<evidence type="ECO:0000313" key="7">
    <source>
        <dbReference type="Proteomes" id="UP000297948"/>
    </source>
</evidence>
<dbReference type="EMBL" id="SRID01000152">
    <property type="protein sequence ID" value="TGB07332.1"/>
    <property type="molecule type" value="Genomic_DNA"/>
</dbReference>
<evidence type="ECO:0000256" key="2">
    <source>
        <dbReference type="ARBA" id="ARBA00022679"/>
    </source>
</evidence>
<dbReference type="InterPro" id="IPR001296">
    <property type="entry name" value="Glyco_trans_1"/>
</dbReference>
<name>A0A4Z0H9X2_9ACTN</name>
<comment type="caution">
    <text evidence="6">The sequence shown here is derived from an EMBL/GenBank/DDBJ whole genome shotgun (WGS) entry which is preliminary data.</text>
</comment>
<keyword evidence="2 6" id="KW-0808">Transferase</keyword>
<dbReference type="InterPro" id="IPR028098">
    <property type="entry name" value="Glyco_trans_4-like_N"/>
</dbReference>
<dbReference type="InterPro" id="IPR050194">
    <property type="entry name" value="Glycosyltransferase_grp1"/>
</dbReference>
<dbReference type="OrthoDB" id="3268555at2"/>
<keyword evidence="1" id="KW-0328">Glycosyltransferase</keyword>
<evidence type="ECO:0000256" key="3">
    <source>
        <dbReference type="SAM" id="MobiDB-lite"/>
    </source>
</evidence>
<dbReference type="GO" id="GO:1901137">
    <property type="term" value="P:carbohydrate derivative biosynthetic process"/>
    <property type="evidence" value="ECO:0007669"/>
    <property type="project" value="UniProtKB-ARBA"/>
</dbReference>
<feature type="domain" description="Glycosyltransferase subfamily 4-like N-terminal" evidence="5">
    <location>
        <begin position="122"/>
        <end position="264"/>
    </location>
</feature>